<keyword evidence="3" id="KW-1185">Reference proteome</keyword>
<evidence type="ECO:0008006" key="4">
    <source>
        <dbReference type="Google" id="ProtNLM"/>
    </source>
</evidence>
<reference evidence="2 3" key="1">
    <citation type="journal article" date="2018" name="PLoS Genet.">
        <title>Repeat elements organise 3D genome structure and mediate transcription in the filamentous fungus Epichloe festucae.</title>
        <authorList>
            <person name="Winter D.J."/>
            <person name="Ganley A.R.D."/>
            <person name="Young C.A."/>
            <person name="Liachko I."/>
            <person name="Schardl C.L."/>
            <person name="Dupont P.Y."/>
            <person name="Berry D."/>
            <person name="Ram A."/>
            <person name="Scott B."/>
            <person name="Cox M.P."/>
        </authorList>
    </citation>
    <scope>NUCLEOTIDE SEQUENCE [LARGE SCALE GENOMIC DNA]</scope>
    <source>
        <strain evidence="2 3">Fl1</strain>
    </source>
</reference>
<gene>
    <name evidence="2" type="ORF">C2857_004588</name>
</gene>
<feature type="compositionally biased region" description="Acidic residues" evidence="1">
    <location>
        <begin position="440"/>
        <end position="494"/>
    </location>
</feature>
<evidence type="ECO:0000256" key="1">
    <source>
        <dbReference type="SAM" id="MobiDB-lite"/>
    </source>
</evidence>
<dbReference type="OrthoDB" id="5591786at2759"/>
<dbReference type="EMBL" id="CP031387">
    <property type="protein sequence ID" value="QPH00695.1"/>
    <property type="molecule type" value="Genomic_DNA"/>
</dbReference>
<organism evidence="2 3">
    <name type="scientific">Epichloe festucae (strain Fl1)</name>
    <dbReference type="NCBI Taxonomy" id="877507"/>
    <lineage>
        <taxon>Eukaryota</taxon>
        <taxon>Fungi</taxon>
        <taxon>Dikarya</taxon>
        <taxon>Ascomycota</taxon>
        <taxon>Pezizomycotina</taxon>
        <taxon>Sordariomycetes</taxon>
        <taxon>Hypocreomycetidae</taxon>
        <taxon>Hypocreales</taxon>
        <taxon>Clavicipitaceae</taxon>
        <taxon>Epichloe</taxon>
    </lineage>
</organism>
<dbReference type="Pfam" id="PF08728">
    <property type="entry name" value="CRT10"/>
    <property type="match status" value="2"/>
</dbReference>
<evidence type="ECO:0000313" key="3">
    <source>
        <dbReference type="Proteomes" id="UP000594364"/>
    </source>
</evidence>
<dbReference type="Proteomes" id="UP000594364">
    <property type="component" value="Chromosome 3"/>
</dbReference>
<accession>A0A7S9KSC2</accession>
<feature type="region of interest" description="Disordered" evidence="1">
    <location>
        <begin position="423"/>
        <end position="515"/>
    </location>
</feature>
<sequence length="842" mass="92931">MDDRPRGKDRPFRPATVGACHVQTATDRFGQEAKNAILDRERISMGLHPAGAEFPINWPGSDSEDGEFDDVPASSIYKLVPSMQPYRNNLTALSQKCNLYFTAYRSRIFVYVPRSVPRQTIPRHPDAQLITYPSRVAYLIGGYLDPDSPHTINHLVVGSLGQEEIVVTCHDDGDVTAFYTKDVAEYILRKSDMPTAATPKQRRTSSSSASRWNAPKPFFQENVGISAWGLAIHEQSRLIAVSSNRFEVTVFAPALAARGPQALNCDCDSCCEGVQERVRRRARNWRIVVSLGPLASNIPNISFVDDKHGNATKISAIDIKGAMWLADIWNPKQAAIKVMPSTSSLLMSEEFWPASSRGWGILALANKYFLTVHSEEELLGAPLKDLEIVPKFQASPHPMVNIARYIRDLPDNPCTHPVVPIPLLRPSNTSNPISAGAVDEPTDGDSDFDAVGQSDEDDDEDPDPDPDESLEVDDSGSDEHEEDDEDEDDDDDDNGMFYPITAADAGGGGGGVTLESDVPLELASQQTEESFTTPVVEPPVAATMAGEVPVPDENVDVPISETAIIFETLFTNLLTPPDGSQSSCVSPSIAGNMEDSRAPFSHCLKGVLPHHAPALLDMVYMPHSGEVCEAPRQTVGLARLLRRPIVYNEISQGCVSGLGNFAERYHMLRMYEKDIEMRPLDKANQKGLPEYGILCPYALTMGLSPGRAMRPHFQATSRLNVVVHIPELFLVVIGSSIGRVVLVTPTRLAHPIEKWPGVLHHGLRLEWVLPRESDEAVFRTSKRPLHGMAISPVQDDGVMGRKDEKQRGAVPRRYRLMLHYRNHDILTYELSREEQTGKVCIF</sequence>
<dbReference type="AlphaFoldDB" id="A0A7S9KSC2"/>
<name>A0A7S9KSC2_EPIFF</name>
<proteinExistence type="predicted"/>
<dbReference type="InterPro" id="IPR014839">
    <property type="entry name" value="Crt10"/>
</dbReference>
<protein>
    <recommendedName>
        <fullName evidence="4">Pyridine nucleotide-disulfide oxidoreductase family protein</fullName>
    </recommendedName>
</protein>
<feature type="region of interest" description="Disordered" evidence="1">
    <location>
        <begin position="194"/>
        <end position="213"/>
    </location>
</feature>
<evidence type="ECO:0000313" key="2">
    <source>
        <dbReference type="EMBL" id="QPH00695.1"/>
    </source>
</evidence>